<organism evidence="2 3">
    <name type="scientific">Athelia psychrophila</name>
    <dbReference type="NCBI Taxonomy" id="1759441"/>
    <lineage>
        <taxon>Eukaryota</taxon>
        <taxon>Fungi</taxon>
        <taxon>Dikarya</taxon>
        <taxon>Basidiomycota</taxon>
        <taxon>Agaricomycotina</taxon>
        <taxon>Agaricomycetes</taxon>
        <taxon>Agaricomycetidae</taxon>
        <taxon>Atheliales</taxon>
        <taxon>Atheliaceae</taxon>
        <taxon>Athelia</taxon>
    </lineage>
</organism>
<reference evidence="2 3" key="1">
    <citation type="journal article" date="2016" name="Mol. Biol. Evol.">
        <title>Comparative Genomics of Early-Diverging Mushroom-Forming Fungi Provides Insights into the Origins of Lignocellulose Decay Capabilities.</title>
        <authorList>
            <person name="Nagy L.G."/>
            <person name="Riley R."/>
            <person name="Tritt A."/>
            <person name="Adam C."/>
            <person name="Daum C."/>
            <person name="Floudas D."/>
            <person name="Sun H."/>
            <person name="Yadav J.S."/>
            <person name="Pangilinan J."/>
            <person name="Larsson K.H."/>
            <person name="Matsuura K."/>
            <person name="Barry K."/>
            <person name="Labutti K."/>
            <person name="Kuo R."/>
            <person name="Ohm R.A."/>
            <person name="Bhattacharya S.S."/>
            <person name="Shirouzu T."/>
            <person name="Yoshinaga Y."/>
            <person name="Martin F.M."/>
            <person name="Grigoriev I.V."/>
            <person name="Hibbett D.S."/>
        </authorList>
    </citation>
    <scope>NUCLEOTIDE SEQUENCE [LARGE SCALE GENOMIC DNA]</scope>
    <source>
        <strain evidence="2 3">CBS 109695</strain>
    </source>
</reference>
<dbReference type="AlphaFoldDB" id="A0A166KV97"/>
<dbReference type="PANTHER" id="PTHR46082">
    <property type="entry name" value="ATP/GTP-BINDING PROTEIN-RELATED"/>
    <property type="match status" value="1"/>
</dbReference>
<keyword evidence="3" id="KW-1185">Reference proteome</keyword>
<dbReference type="SUPFAM" id="SSF48452">
    <property type="entry name" value="TPR-like"/>
    <property type="match status" value="2"/>
</dbReference>
<dbReference type="Gene3D" id="1.25.40.10">
    <property type="entry name" value="Tetratricopeptide repeat domain"/>
    <property type="match status" value="1"/>
</dbReference>
<dbReference type="Pfam" id="PF13374">
    <property type="entry name" value="TPR_10"/>
    <property type="match status" value="2"/>
</dbReference>
<feature type="non-terminal residue" evidence="2">
    <location>
        <position position="1"/>
    </location>
</feature>
<dbReference type="GO" id="GO:0043531">
    <property type="term" value="F:ADP binding"/>
    <property type="evidence" value="ECO:0007669"/>
    <property type="project" value="InterPro"/>
</dbReference>
<dbReference type="InterPro" id="IPR002182">
    <property type="entry name" value="NB-ARC"/>
</dbReference>
<name>A0A166KV97_9AGAM</name>
<dbReference type="SUPFAM" id="SSF52540">
    <property type="entry name" value="P-loop containing nucleoside triphosphate hydrolases"/>
    <property type="match status" value="1"/>
</dbReference>
<dbReference type="PRINTS" id="PR00364">
    <property type="entry name" value="DISEASERSIST"/>
</dbReference>
<dbReference type="EMBL" id="KV417540">
    <property type="protein sequence ID" value="KZP22289.1"/>
    <property type="molecule type" value="Genomic_DNA"/>
</dbReference>
<dbReference type="OrthoDB" id="10260758at2759"/>
<dbReference type="SMART" id="SM00028">
    <property type="entry name" value="TPR"/>
    <property type="match status" value="3"/>
</dbReference>
<sequence length="608" mass="67877">PPPLAPLNDAPIDRISSCFTGRESELDFITTSVNAFQSDKPTRFVIYGMPGLGKSQLALQHANLAFTSSAYSHIFWVSASTTVTLSQGLTRILVLVNHADRSHPDQAVQLAAVRLWLEQSDHYGCSRWLLILDNVTVESAHFLREHLPRQNGNGTILITTRTCNIAESVANVAGQEHFTFELKALSKAHSVSLLLKKAQIQTSAPTDLESAGMLVSRIGCLPLAVEQAGSYMKRSGLKNTHQLRRMYEERGLKEVISWQNSLTTYEETSILATFTLQLQKLDEIDPDGHRLLKTLAFFDPENIPIDILSLGARSITDRLTNIVEPSFSTLDPLQGVSSELRSLVELLCSEERVRAAFMHFEDLSVAQPTYGDRPVLHIHDLIQWVLQQSTLIHQEEGYRELAVALLCNAFQTIDDPQSPQSWDECERFVPHFTALGTPDGTHSMISEEHLIANQSIATYFLSRGRYNEAETLLVRVLAHHRRLLGSQDIETFNVMHSLAKVYHNIGRYKEAESLYLPVLAAREKQFGADHPSTLRTINNLASCYKNQGKFDEAELLHERALAGKEKQLGADHLSTLTTVCNLAGLYETQGKLDEAESLYARALAGQEK</sequence>
<dbReference type="InterPro" id="IPR019734">
    <property type="entry name" value="TPR_rpt"/>
</dbReference>
<dbReference type="STRING" id="436010.A0A166KV97"/>
<dbReference type="Proteomes" id="UP000076532">
    <property type="component" value="Unassembled WGS sequence"/>
</dbReference>
<dbReference type="InterPro" id="IPR011990">
    <property type="entry name" value="TPR-like_helical_dom_sf"/>
</dbReference>
<feature type="domain" description="NB-ARC" evidence="1">
    <location>
        <begin position="38"/>
        <end position="199"/>
    </location>
</feature>
<dbReference type="Pfam" id="PF00931">
    <property type="entry name" value="NB-ARC"/>
    <property type="match status" value="1"/>
</dbReference>
<proteinExistence type="predicted"/>
<evidence type="ECO:0000313" key="3">
    <source>
        <dbReference type="Proteomes" id="UP000076532"/>
    </source>
</evidence>
<evidence type="ECO:0000313" key="2">
    <source>
        <dbReference type="EMBL" id="KZP22289.1"/>
    </source>
</evidence>
<evidence type="ECO:0000259" key="1">
    <source>
        <dbReference type="Pfam" id="PF00931"/>
    </source>
</evidence>
<dbReference type="InterPro" id="IPR053137">
    <property type="entry name" value="NLR-like"/>
</dbReference>
<dbReference type="PANTHER" id="PTHR46082:SF6">
    <property type="entry name" value="AAA+ ATPASE DOMAIN-CONTAINING PROTEIN-RELATED"/>
    <property type="match status" value="1"/>
</dbReference>
<dbReference type="Gene3D" id="3.40.50.300">
    <property type="entry name" value="P-loop containing nucleotide triphosphate hydrolases"/>
    <property type="match status" value="1"/>
</dbReference>
<dbReference type="Pfam" id="PF13424">
    <property type="entry name" value="TPR_12"/>
    <property type="match status" value="1"/>
</dbReference>
<protein>
    <submittedName>
        <fullName evidence="2">TPR-like protein</fullName>
    </submittedName>
</protein>
<dbReference type="InterPro" id="IPR027417">
    <property type="entry name" value="P-loop_NTPase"/>
</dbReference>
<accession>A0A166KV97</accession>
<gene>
    <name evidence="2" type="ORF">FIBSPDRAFT_687628</name>
</gene>
<feature type="non-terminal residue" evidence="2">
    <location>
        <position position="608"/>
    </location>
</feature>